<feature type="repeat" description="NHL" evidence="2">
    <location>
        <begin position="282"/>
        <end position="323"/>
    </location>
</feature>
<evidence type="ECO:0000256" key="3">
    <source>
        <dbReference type="SAM" id="Phobius"/>
    </source>
</evidence>
<feature type="transmembrane region" description="Helical" evidence="3">
    <location>
        <begin position="6"/>
        <end position="25"/>
    </location>
</feature>
<dbReference type="GO" id="GO:0008270">
    <property type="term" value="F:zinc ion binding"/>
    <property type="evidence" value="ECO:0007669"/>
    <property type="project" value="UniProtKB-KW"/>
</dbReference>
<dbReference type="InterPro" id="IPR011042">
    <property type="entry name" value="6-blade_b-propeller_TolB-like"/>
</dbReference>
<feature type="repeat" description="NHL" evidence="2">
    <location>
        <begin position="93"/>
        <end position="136"/>
    </location>
</feature>
<feature type="repeat" description="NHL" evidence="2">
    <location>
        <begin position="186"/>
        <end position="229"/>
    </location>
</feature>
<reference evidence="4 5" key="1">
    <citation type="journal article" date="2019" name="Int. J. Syst. Evol. Microbiol.">
        <title>Anaerobacillus alkaliphilus sp. nov., a novel alkaliphilic and moderately halophilic bacterium.</title>
        <authorList>
            <person name="Borsodi A.K."/>
            <person name="Aszalos J.M."/>
            <person name="Bihari P."/>
            <person name="Nagy I."/>
            <person name="Schumann P."/>
            <person name="Sproer C."/>
            <person name="Kovacs A.L."/>
            <person name="Boka K."/>
            <person name="Dobosy P."/>
            <person name="Ovari M."/>
            <person name="Szili-Kovacs T."/>
            <person name="Toth E."/>
        </authorList>
    </citation>
    <scope>NUCLEOTIDE SEQUENCE [LARGE SCALE GENOMIC DNA]</scope>
    <source>
        <strain evidence="4 5">B16-10</strain>
    </source>
</reference>
<accession>A0A4Q0VW18</accession>
<evidence type="ECO:0000313" key="4">
    <source>
        <dbReference type="EMBL" id="RXJ01680.1"/>
    </source>
</evidence>
<dbReference type="InterPro" id="IPR001258">
    <property type="entry name" value="NHL_repeat"/>
</dbReference>
<keyword evidence="5" id="KW-1185">Reference proteome</keyword>
<keyword evidence="3" id="KW-0812">Transmembrane</keyword>
<protein>
    <submittedName>
        <fullName evidence="4">6-bladed beta-propeller</fullName>
    </submittedName>
</protein>
<keyword evidence="3" id="KW-0472">Membrane</keyword>
<dbReference type="SUPFAM" id="SSF101898">
    <property type="entry name" value="NHL repeat"/>
    <property type="match status" value="1"/>
</dbReference>
<proteinExistence type="predicted"/>
<keyword evidence="1" id="KW-0677">Repeat</keyword>
<dbReference type="PANTHER" id="PTHR24104:SF25">
    <property type="entry name" value="PROTEIN LIN-41"/>
    <property type="match status" value="1"/>
</dbReference>
<evidence type="ECO:0000256" key="2">
    <source>
        <dbReference type="PROSITE-ProRule" id="PRU00504"/>
    </source>
</evidence>
<dbReference type="Pfam" id="PF17170">
    <property type="entry name" value="DUF5128"/>
    <property type="match status" value="2"/>
</dbReference>
<evidence type="ECO:0000313" key="5">
    <source>
        <dbReference type="Proteomes" id="UP000290649"/>
    </source>
</evidence>
<keyword evidence="3" id="KW-1133">Transmembrane helix</keyword>
<dbReference type="OrthoDB" id="9799230at2"/>
<dbReference type="EMBL" id="QOUX01000032">
    <property type="protein sequence ID" value="RXJ01680.1"/>
    <property type="molecule type" value="Genomic_DNA"/>
</dbReference>
<name>A0A4Q0VW18_9BACI</name>
<dbReference type="RefSeq" id="WP_129077981.1">
    <property type="nucleotide sequence ID" value="NZ_QOUX01000032.1"/>
</dbReference>
<dbReference type="AlphaFoldDB" id="A0A4Q0VW18"/>
<comment type="caution">
    <text evidence="4">The sequence shown here is derived from an EMBL/GenBank/DDBJ whole genome shotgun (WGS) entry which is preliminary data.</text>
</comment>
<dbReference type="Proteomes" id="UP000290649">
    <property type="component" value="Unassembled WGS sequence"/>
</dbReference>
<gene>
    <name evidence="4" type="ORF">DS745_09380</name>
</gene>
<dbReference type="InterPro" id="IPR050952">
    <property type="entry name" value="TRIM-NHL_E3_ligases"/>
</dbReference>
<dbReference type="PROSITE" id="PS51125">
    <property type="entry name" value="NHL"/>
    <property type="match status" value="3"/>
</dbReference>
<evidence type="ECO:0000256" key="1">
    <source>
        <dbReference type="ARBA" id="ARBA00022737"/>
    </source>
</evidence>
<sequence length="323" mass="35533">MTRLKVYIGMAIIVLVNTVVFGLLFTNQSQALPSGIQGFNSDSAEAKFINHMYGDFALNLEKPMDLMKTNEFMYVSDTNNNRVQVFDLAGEFLFTFGEEGSEPGQFHFPYGIAGDNKGQVYVADMYNGVISIHNAKGEFIDYFAQELTKNDVISSPAGLRIIKDLVYVTDIQTSRVFVLDLEGNLLLTIGEQGEDFGQFIAPNAVTADAEGNIYVVDTGNQRVQVFDAAGNFISTFNGYPVGTGESLFVNPRGIGIDSKGTIFVVSNLTHIVHRFDKEGNHLSQFGGMGDGPGDLYLPNGLFIDEKDTIYVTDTLNQRISIFK</sequence>
<dbReference type="CDD" id="cd14963">
    <property type="entry name" value="NHL_like_5"/>
    <property type="match status" value="1"/>
</dbReference>
<organism evidence="4 5">
    <name type="scientific">Anaerobacillus alkaliphilus</name>
    <dbReference type="NCBI Taxonomy" id="1548597"/>
    <lineage>
        <taxon>Bacteria</taxon>
        <taxon>Bacillati</taxon>
        <taxon>Bacillota</taxon>
        <taxon>Bacilli</taxon>
        <taxon>Bacillales</taxon>
        <taxon>Bacillaceae</taxon>
        <taxon>Anaerobacillus</taxon>
    </lineage>
</organism>
<dbReference type="PANTHER" id="PTHR24104">
    <property type="entry name" value="E3 UBIQUITIN-PROTEIN LIGASE NHLRC1-RELATED"/>
    <property type="match status" value="1"/>
</dbReference>
<dbReference type="Gene3D" id="2.120.10.30">
    <property type="entry name" value="TolB, C-terminal domain"/>
    <property type="match status" value="2"/>
</dbReference>